<feature type="signal peptide" evidence="6">
    <location>
        <begin position="1"/>
        <end position="23"/>
    </location>
</feature>
<proteinExistence type="inferred from homology"/>
<evidence type="ECO:0000313" key="8">
    <source>
        <dbReference type="EMBL" id="QGG96345.1"/>
    </source>
</evidence>
<accession>A0A5Q2RT12</accession>
<feature type="disulfide bond" description="Redox-active" evidence="4">
    <location>
        <begin position="85"/>
        <end position="89"/>
    </location>
</feature>
<dbReference type="PANTHER" id="PTHR12151">
    <property type="entry name" value="ELECTRON TRANSPORT PROTIN SCO1/SENC FAMILY MEMBER"/>
    <property type="match status" value="1"/>
</dbReference>
<keyword evidence="6" id="KW-0732">Signal</keyword>
<feature type="binding site" evidence="3">
    <location>
        <position position="175"/>
    </location>
    <ligand>
        <name>Cu cation</name>
        <dbReference type="ChEBI" id="CHEBI:23378"/>
    </ligand>
</feature>
<organism evidence="8 9">
    <name type="scientific">Actinomarinicola tropica</name>
    <dbReference type="NCBI Taxonomy" id="2789776"/>
    <lineage>
        <taxon>Bacteria</taxon>
        <taxon>Bacillati</taxon>
        <taxon>Actinomycetota</taxon>
        <taxon>Acidimicrobiia</taxon>
        <taxon>Acidimicrobiales</taxon>
        <taxon>Iamiaceae</taxon>
        <taxon>Actinomarinicola</taxon>
    </lineage>
</organism>
<feature type="binding site" evidence="3">
    <location>
        <position position="89"/>
    </location>
    <ligand>
        <name>Cu cation</name>
        <dbReference type="ChEBI" id="CHEBI:23378"/>
    </ligand>
</feature>
<dbReference type="KEGG" id="atq:GH723_15255"/>
<feature type="domain" description="Thioredoxin" evidence="7">
    <location>
        <begin position="46"/>
        <end position="165"/>
    </location>
</feature>
<dbReference type="InterPro" id="IPR036249">
    <property type="entry name" value="Thioredoxin-like_sf"/>
</dbReference>
<dbReference type="SUPFAM" id="SSF52833">
    <property type="entry name" value="Thioredoxin-like"/>
    <property type="match status" value="1"/>
</dbReference>
<dbReference type="InterPro" id="IPR013766">
    <property type="entry name" value="Thioredoxin_domain"/>
</dbReference>
<dbReference type="PROSITE" id="PS51257">
    <property type="entry name" value="PROKAR_LIPOPROTEIN"/>
    <property type="match status" value="1"/>
</dbReference>
<keyword evidence="2 3" id="KW-0186">Copper</keyword>
<feature type="region of interest" description="Disordered" evidence="5">
    <location>
        <begin position="25"/>
        <end position="60"/>
    </location>
</feature>
<dbReference type="GO" id="GO:0046872">
    <property type="term" value="F:metal ion binding"/>
    <property type="evidence" value="ECO:0007669"/>
    <property type="project" value="UniProtKB-KW"/>
</dbReference>
<keyword evidence="4" id="KW-1015">Disulfide bond</keyword>
<protein>
    <submittedName>
        <fullName evidence="8">Redoxin domain-containing protein</fullName>
    </submittedName>
</protein>
<sequence length="220" mass="23597">MRSTRRPARLLVAALALALLAGACSSDGDGDEQAAADASAFEGREMPEATPKPEFTLTDTNGDPYDFAAETEGKVTFLYFGYTFCPDICPVHLAQLSEVLSQPGMTPNVEVVFVTVDPERDTPEVIRDYLDNFSTSFVGLTGTSEELEAAQVAAGVTPAIKEPNEEDPEQYTMGHAGQVIAYAPNGLNYTQYPFGSRQSQFAHDIPVLDGLREPGAVPDA</sequence>
<evidence type="ECO:0000256" key="2">
    <source>
        <dbReference type="ARBA" id="ARBA00023008"/>
    </source>
</evidence>
<evidence type="ECO:0000256" key="5">
    <source>
        <dbReference type="SAM" id="MobiDB-lite"/>
    </source>
</evidence>
<comment type="similarity">
    <text evidence="1">Belongs to the SCO1/2 family.</text>
</comment>
<dbReference type="Pfam" id="PF02630">
    <property type="entry name" value="SCO1-SenC"/>
    <property type="match status" value="1"/>
</dbReference>
<feature type="binding site" evidence="3">
    <location>
        <position position="85"/>
    </location>
    <ligand>
        <name>Cu cation</name>
        <dbReference type="ChEBI" id="CHEBI:23378"/>
    </ligand>
</feature>
<evidence type="ECO:0000256" key="1">
    <source>
        <dbReference type="ARBA" id="ARBA00010996"/>
    </source>
</evidence>
<dbReference type="PROSITE" id="PS51352">
    <property type="entry name" value="THIOREDOXIN_2"/>
    <property type="match status" value="1"/>
</dbReference>
<gene>
    <name evidence="8" type="ORF">GH723_15255</name>
</gene>
<evidence type="ECO:0000256" key="6">
    <source>
        <dbReference type="SAM" id="SignalP"/>
    </source>
</evidence>
<name>A0A5Q2RT12_9ACTN</name>
<dbReference type="EMBL" id="CP045851">
    <property type="protein sequence ID" value="QGG96345.1"/>
    <property type="molecule type" value="Genomic_DNA"/>
</dbReference>
<feature type="chain" id="PRO_5038427403" evidence="6">
    <location>
        <begin position="24"/>
        <end position="220"/>
    </location>
</feature>
<evidence type="ECO:0000259" key="7">
    <source>
        <dbReference type="PROSITE" id="PS51352"/>
    </source>
</evidence>
<evidence type="ECO:0000256" key="4">
    <source>
        <dbReference type="PIRSR" id="PIRSR603782-2"/>
    </source>
</evidence>
<evidence type="ECO:0000256" key="3">
    <source>
        <dbReference type="PIRSR" id="PIRSR603782-1"/>
    </source>
</evidence>
<dbReference type="InterPro" id="IPR003782">
    <property type="entry name" value="SCO1/SenC"/>
</dbReference>
<reference evidence="8 9" key="1">
    <citation type="submission" date="2019-11" db="EMBL/GenBank/DDBJ databases">
        <authorList>
            <person name="He Y."/>
        </authorList>
    </citation>
    <scope>NUCLEOTIDE SEQUENCE [LARGE SCALE GENOMIC DNA]</scope>
    <source>
        <strain evidence="8 9">SCSIO 58843</strain>
    </source>
</reference>
<dbReference type="Gene3D" id="3.40.30.10">
    <property type="entry name" value="Glutaredoxin"/>
    <property type="match status" value="1"/>
</dbReference>
<dbReference type="AlphaFoldDB" id="A0A5Q2RT12"/>
<dbReference type="RefSeq" id="WP_153760449.1">
    <property type="nucleotide sequence ID" value="NZ_CP045851.1"/>
</dbReference>
<dbReference type="CDD" id="cd02968">
    <property type="entry name" value="SCO"/>
    <property type="match status" value="1"/>
</dbReference>
<keyword evidence="9" id="KW-1185">Reference proteome</keyword>
<evidence type="ECO:0000313" key="9">
    <source>
        <dbReference type="Proteomes" id="UP000334019"/>
    </source>
</evidence>
<dbReference type="PANTHER" id="PTHR12151:SF25">
    <property type="entry name" value="LINALOOL DEHYDRATASE_ISOMERASE DOMAIN-CONTAINING PROTEIN"/>
    <property type="match status" value="1"/>
</dbReference>
<keyword evidence="3" id="KW-0479">Metal-binding</keyword>
<dbReference type="Proteomes" id="UP000334019">
    <property type="component" value="Chromosome"/>
</dbReference>